<protein>
    <submittedName>
        <fullName evidence="3">Probable phosphoglycerate mutase</fullName>
    </submittedName>
</protein>
<feature type="binding site" evidence="2">
    <location>
        <position position="91"/>
    </location>
    <ligand>
        <name>substrate</name>
    </ligand>
</feature>
<accession>A0A1M5CKV3</accession>
<feature type="active site" description="Tele-phosphohistidine intermediate" evidence="1">
    <location>
        <position position="7"/>
    </location>
</feature>
<dbReference type="SUPFAM" id="SSF53254">
    <property type="entry name" value="Phosphoglycerate mutase-like"/>
    <property type="match status" value="1"/>
</dbReference>
<gene>
    <name evidence="3" type="ORF">SAMN02745781_02594</name>
</gene>
<evidence type="ECO:0000256" key="1">
    <source>
        <dbReference type="PIRSR" id="PIRSR613078-1"/>
    </source>
</evidence>
<evidence type="ECO:0000313" key="3">
    <source>
        <dbReference type="EMBL" id="SHF55237.1"/>
    </source>
</evidence>
<dbReference type="InterPro" id="IPR050275">
    <property type="entry name" value="PGM_Phosphatase"/>
</dbReference>
<dbReference type="GO" id="GO:0016791">
    <property type="term" value="F:phosphatase activity"/>
    <property type="evidence" value="ECO:0007669"/>
    <property type="project" value="TreeGrafter"/>
</dbReference>
<reference evidence="4" key="1">
    <citation type="submission" date="2016-11" db="EMBL/GenBank/DDBJ databases">
        <authorList>
            <person name="Varghese N."/>
            <person name="Submissions S."/>
        </authorList>
    </citation>
    <scope>NUCLEOTIDE SEQUENCE [LARGE SCALE GENOMIC DNA]</scope>
    <source>
        <strain evidence="4">DSM 21264</strain>
    </source>
</reference>
<dbReference type="RefSeq" id="WP_072960089.1">
    <property type="nucleotide sequence ID" value="NZ_FQUH01000012.1"/>
</dbReference>
<dbReference type="InterPro" id="IPR013078">
    <property type="entry name" value="His_Pase_superF_clade-1"/>
</dbReference>
<dbReference type="Gene3D" id="3.40.50.1240">
    <property type="entry name" value="Phosphoglycerate mutase-like"/>
    <property type="match status" value="1"/>
</dbReference>
<name>A0A1M5CKV3_VIBGA</name>
<dbReference type="AlphaFoldDB" id="A0A1M5CKV3"/>
<dbReference type="CDD" id="cd07067">
    <property type="entry name" value="HP_PGM_like"/>
    <property type="match status" value="1"/>
</dbReference>
<dbReference type="EMBL" id="FQUH01000012">
    <property type="protein sequence ID" value="SHF55237.1"/>
    <property type="molecule type" value="Genomic_DNA"/>
</dbReference>
<dbReference type="PIRSF" id="PIRSF000709">
    <property type="entry name" value="6PFK_2-Ptase"/>
    <property type="match status" value="1"/>
</dbReference>
<evidence type="ECO:0000313" key="4">
    <source>
        <dbReference type="Proteomes" id="UP000184159"/>
    </source>
</evidence>
<feature type="active site" description="Proton donor/acceptor" evidence="1">
    <location>
        <position position="80"/>
    </location>
</feature>
<proteinExistence type="predicted"/>
<dbReference type="InterPro" id="IPR029033">
    <property type="entry name" value="His_PPase_superfam"/>
</dbReference>
<dbReference type="PANTHER" id="PTHR48100:SF1">
    <property type="entry name" value="HISTIDINE PHOSPHATASE FAMILY PROTEIN-RELATED"/>
    <property type="match status" value="1"/>
</dbReference>
<evidence type="ECO:0000256" key="2">
    <source>
        <dbReference type="PIRSR" id="PIRSR613078-2"/>
    </source>
</evidence>
<feature type="binding site" evidence="2">
    <location>
        <begin position="6"/>
        <end position="13"/>
    </location>
    <ligand>
        <name>substrate</name>
    </ligand>
</feature>
<dbReference type="Proteomes" id="UP000184159">
    <property type="component" value="Unassembled WGS sequence"/>
</dbReference>
<sequence>MIYIFRHGMTESNLIGNLLSESDEELLPKGVEYFKNISKKLSDLNIDNIYTSPYKRAYQSGSIIANKIGKKLVVVDKLIERKLGDFDGVSKTDVRYKNRIDDLKNINYIPPNGEAPKHAVKRFKSMVDDVLDNKGNSVIISHGGIIYLYMRYVLNQYENTCFLDNGECHIIEKKDNSEIVVTNSKYDFLRN</sequence>
<organism evidence="3 4">
    <name type="scientific">Vibrio gazogenes DSM 21264 = NBRC 103151</name>
    <dbReference type="NCBI Taxonomy" id="1123492"/>
    <lineage>
        <taxon>Bacteria</taxon>
        <taxon>Pseudomonadati</taxon>
        <taxon>Pseudomonadota</taxon>
        <taxon>Gammaproteobacteria</taxon>
        <taxon>Vibrionales</taxon>
        <taxon>Vibrionaceae</taxon>
        <taxon>Vibrio</taxon>
    </lineage>
</organism>
<dbReference type="SMART" id="SM00855">
    <property type="entry name" value="PGAM"/>
    <property type="match status" value="1"/>
</dbReference>
<dbReference type="Pfam" id="PF00300">
    <property type="entry name" value="His_Phos_1"/>
    <property type="match status" value="1"/>
</dbReference>
<dbReference type="PANTHER" id="PTHR48100">
    <property type="entry name" value="BROAD-SPECIFICITY PHOSPHATASE YOR283W-RELATED"/>
    <property type="match status" value="1"/>
</dbReference>
<dbReference type="GO" id="GO:0005737">
    <property type="term" value="C:cytoplasm"/>
    <property type="evidence" value="ECO:0007669"/>
    <property type="project" value="TreeGrafter"/>
</dbReference>
<keyword evidence="4" id="KW-1185">Reference proteome</keyword>
<feature type="binding site" evidence="2">
    <location>
        <position position="56"/>
    </location>
    <ligand>
        <name>substrate</name>
    </ligand>
</feature>